<reference evidence="5" key="1">
    <citation type="submission" date="2018-02" db="EMBL/GenBank/DDBJ databases">
        <authorList>
            <person name="Cohen D.B."/>
            <person name="Kent A.D."/>
        </authorList>
    </citation>
    <scope>NUCLEOTIDE SEQUENCE</scope>
</reference>
<dbReference type="EMBL" id="OIVN01006196">
    <property type="protein sequence ID" value="SPD27520.1"/>
    <property type="molecule type" value="Genomic_DNA"/>
</dbReference>
<accession>A0A2N9ITH9</accession>
<dbReference type="GO" id="GO:0004860">
    <property type="term" value="F:protein kinase inhibitor activity"/>
    <property type="evidence" value="ECO:0007669"/>
    <property type="project" value="UniProtKB-KW"/>
</dbReference>
<evidence type="ECO:0000313" key="4">
    <source>
        <dbReference type="EMBL" id="SPC90706.1"/>
    </source>
</evidence>
<dbReference type="PANTHER" id="PTHR33142:SF40">
    <property type="entry name" value="CYCLIN-DEPENDENT PROTEIN KINASE INHIBITOR SMR6"/>
    <property type="match status" value="1"/>
</dbReference>
<evidence type="ECO:0000256" key="2">
    <source>
        <dbReference type="ARBA" id="ARBA00023306"/>
    </source>
</evidence>
<feature type="region of interest" description="Disordered" evidence="3">
    <location>
        <begin position="23"/>
        <end position="50"/>
    </location>
</feature>
<protein>
    <submittedName>
        <fullName evidence="5">Uncharacterized protein</fullName>
    </submittedName>
</protein>
<organism evidence="5">
    <name type="scientific">Fagus sylvatica</name>
    <name type="common">Beechnut</name>
    <dbReference type="NCBI Taxonomy" id="28930"/>
    <lineage>
        <taxon>Eukaryota</taxon>
        <taxon>Viridiplantae</taxon>
        <taxon>Streptophyta</taxon>
        <taxon>Embryophyta</taxon>
        <taxon>Tracheophyta</taxon>
        <taxon>Spermatophyta</taxon>
        <taxon>Magnoliopsida</taxon>
        <taxon>eudicotyledons</taxon>
        <taxon>Gunneridae</taxon>
        <taxon>Pentapetalae</taxon>
        <taxon>rosids</taxon>
        <taxon>fabids</taxon>
        <taxon>Fagales</taxon>
        <taxon>Fagaceae</taxon>
        <taxon>Fagus</taxon>
    </lineage>
</organism>
<evidence type="ECO:0000313" key="5">
    <source>
        <dbReference type="EMBL" id="SPD27520.1"/>
    </source>
</evidence>
<dbReference type="AlphaFoldDB" id="A0A2N9ITH9"/>
<proteinExistence type="predicted"/>
<dbReference type="GO" id="GO:0032875">
    <property type="term" value="P:regulation of DNA endoreduplication"/>
    <property type="evidence" value="ECO:0007669"/>
    <property type="project" value="InterPro"/>
</dbReference>
<name>A0A2N9ITH9_FAGSY</name>
<evidence type="ECO:0000256" key="3">
    <source>
        <dbReference type="SAM" id="MobiDB-lite"/>
    </source>
</evidence>
<keyword evidence="2" id="KW-0131">Cell cycle</keyword>
<dbReference type="InterPro" id="IPR040389">
    <property type="entry name" value="SMR"/>
</dbReference>
<keyword evidence="1" id="KW-0649">Protein kinase inhibitor</keyword>
<sequence>MGYSKKPLVEGGLVGLVRALKPINTKPKGKDSQEDVVDDDNNEGSCCTTPTEKEARIPKSLTCPPAPRVRRTKPRCHFNDPKVFFKSPELEAFLKGQGV</sequence>
<gene>
    <name evidence="4" type="ORF">FSB_LOCUS18588</name>
    <name evidence="5" type="ORF">FSB_LOCUS55402</name>
</gene>
<evidence type="ECO:0000256" key="1">
    <source>
        <dbReference type="ARBA" id="ARBA00023013"/>
    </source>
</evidence>
<dbReference type="PANTHER" id="PTHR33142">
    <property type="entry name" value="CYCLIN-DEPENDENT PROTEIN KINASE INHIBITOR SMR13"/>
    <property type="match status" value="1"/>
</dbReference>
<dbReference type="EMBL" id="OIVN01001169">
    <property type="protein sequence ID" value="SPC90706.1"/>
    <property type="molecule type" value="Genomic_DNA"/>
</dbReference>